<dbReference type="EMBL" id="ODYU01006775">
    <property type="protein sequence ID" value="SOQ48931.1"/>
    <property type="molecule type" value="Genomic_DNA"/>
</dbReference>
<gene>
    <name evidence="1" type="ORF">SFRICE_033449</name>
</gene>
<name>A0A2H1W777_SPOFR</name>
<sequence length="89" mass="10366">MNNKIFGALKRFYAVCFRDNQFSHRKCRTPVPHLQSNYPKRNTIKLATVQITPTLKLLSFRVSKNYLYLSLARPGTDLLEFKELCTNEG</sequence>
<organism evidence="1">
    <name type="scientific">Spodoptera frugiperda</name>
    <name type="common">Fall armyworm</name>
    <dbReference type="NCBI Taxonomy" id="7108"/>
    <lineage>
        <taxon>Eukaryota</taxon>
        <taxon>Metazoa</taxon>
        <taxon>Ecdysozoa</taxon>
        <taxon>Arthropoda</taxon>
        <taxon>Hexapoda</taxon>
        <taxon>Insecta</taxon>
        <taxon>Pterygota</taxon>
        <taxon>Neoptera</taxon>
        <taxon>Endopterygota</taxon>
        <taxon>Lepidoptera</taxon>
        <taxon>Glossata</taxon>
        <taxon>Ditrysia</taxon>
        <taxon>Noctuoidea</taxon>
        <taxon>Noctuidae</taxon>
        <taxon>Amphipyrinae</taxon>
        <taxon>Spodoptera</taxon>
    </lineage>
</organism>
<dbReference type="AlphaFoldDB" id="A0A2H1W777"/>
<proteinExistence type="predicted"/>
<evidence type="ECO:0000313" key="1">
    <source>
        <dbReference type="EMBL" id="SOQ48931.1"/>
    </source>
</evidence>
<protein>
    <submittedName>
        <fullName evidence="1">SFRICE_033449</fullName>
    </submittedName>
</protein>
<accession>A0A2H1W777</accession>
<reference evidence="1" key="1">
    <citation type="submission" date="2016-07" db="EMBL/GenBank/DDBJ databases">
        <authorList>
            <person name="Bretaudeau A."/>
        </authorList>
    </citation>
    <scope>NUCLEOTIDE SEQUENCE</scope>
    <source>
        <strain evidence="1">Rice</strain>
        <tissue evidence="1">Whole body</tissue>
    </source>
</reference>